<evidence type="ECO:0000313" key="2">
    <source>
        <dbReference type="Proteomes" id="UP000233469"/>
    </source>
</evidence>
<dbReference type="AlphaFoldDB" id="A0A2N1MU30"/>
<sequence>MRIDRENSRLSGIHVFGFDIEILHQAQTGKLSIEKNIIIDKRKRPLNEIQSVSQQNKRFALFGRDAHNKIKQLILQHQMLSESGDPVHLHNMELEYEDHIINIKYNLSLDHIKLDAYVRACDEALLGRDGY</sequence>
<gene>
    <name evidence="1" type="ORF">RhiirC2_715803</name>
</gene>
<name>A0A2N1MU30_9GLOM</name>
<accession>A0A2N1MU30</accession>
<dbReference type="EMBL" id="LLXL01001324">
    <property type="protein sequence ID" value="PKK65107.1"/>
    <property type="molecule type" value="Genomic_DNA"/>
</dbReference>
<dbReference type="VEuPathDB" id="FungiDB:FUN_017433"/>
<organism evidence="1 2">
    <name type="scientific">Rhizophagus irregularis</name>
    <dbReference type="NCBI Taxonomy" id="588596"/>
    <lineage>
        <taxon>Eukaryota</taxon>
        <taxon>Fungi</taxon>
        <taxon>Fungi incertae sedis</taxon>
        <taxon>Mucoromycota</taxon>
        <taxon>Glomeromycotina</taxon>
        <taxon>Glomeromycetes</taxon>
        <taxon>Glomerales</taxon>
        <taxon>Glomeraceae</taxon>
        <taxon>Rhizophagus</taxon>
    </lineage>
</organism>
<protein>
    <submittedName>
        <fullName evidence="1">Uncharacterized protein</fullName>
    </submittedName>
</protein>
<dbReference type="Proteomes" id="UP000233469">
    <property type="component" value="Unassembled WGS sequence"/>
</dbReference>
<reference evidence="1 2" key="1">
    <citation type="submission" date="2016-04" db="EMBL/GenBank/DDBJ databases">
        <title>Genome analyses suggest a sexual origin of heterokaryosis in a supposedly ancient asexual fungus.</title>
        <authorList>
            <person name="Ropars J."/>
            <person name="Sedzielewska K."/>
            <person name="Noel J."/>
            <person name="Charron P."/>
            <person name="Farinelli L."/>
            <person name="Marton T."/>
            <person name="Kruger M."/>
            <person name="Pelin A."/>
            <person name="Brachmann A."/>
            <person name="Corradi N."/>
        </authorList>
    </citation>
    <scope>NUCLEOTIDE SEQUENCE [LARGE SCALE GENOMIC DNA]</scope>
    <source>
        <strain evidence="1 2">C2</strain>
    </source>
</reference>
<evidence type="ECO:0000313" key="1">
    <source>
        <dbReference type="EMBL" id="PKK65107.1"/>
    </source>
</evidence>
<comment type="caution">
    <text evidence="1">The sequence shown here is derived from an EMBL/GenBank/DDBJ whole genome shotgun (WGS) entry which is preliminary data.</text>
</comment>
<proteinExistence type="predicted"/>
<reference evidence="1 2" key="2">
    <citation type="submission" date="2017-10" db="EMBL/GenBank/DDBJ databases">
        <title>Extensive intraspecific genome diversity in a model arbuscular mycorrhizal fungus.</title>
        <authorList>
            <person name="Chen E.C.H."/>
            <person name="Morin E."/>
            <person name="Baudet D."/>
            <person name="Noel J."/>
            <person name="Ndikumana S."/>
            <person name="Charron P."/>
            <person name="St-Onge C."/>
            <person name="Giorgi J."/>
            <person name="Grigoriev I.V."/>
            <person name="Roux C."/>
            <person name="Martin F.M."/>
            <person name="Corradi N."/>
        </authorList>
    </citation>
    <scope>NUCLEOTIDE SEQUENCE [LARGE SCALE GENOMIC DNA]</scope>
    <source>
        <strain evidence="1 2">C2</strain>
    </source>
</reference>